<dbReference type="InterPro" id="IPR059052">
    <property type="entry name" value="HH_YbhG-like"/>
</dbReference>
<comment type="caution">
    <text evidence="11">The sequence shown here is derived from an EMBL/GenBank/DDBJ whole genome shotgun (WGS) entry which is preliminary data.</text>
</comment>
<dbReference type="EMBL" id="JACDUS010000003">
    <property type="protein sequence ID" value="MBA2880917.1"/>
    <property type="molecule type" value="Genomic_DNA"/>
</dbReference>
<feature type="coiled-coil region" evidence="6">
    <location>
        <begin position="203"/>
        <end position="230"/>
    </location>
</feature>
<dbReference type="Proteomes" id="UP000525298">
    <property type="component" value="Unassembled WGS sequence"/>
</dbReference>
<dbReference type="InterPro" id="IPR006143">
    <property type="entry name" value="RND_pump_MFP"/>
</dbReference>
<proteinExistence type="inferred from homology"/>
<dbReference type="InterPro" id="IPR058637">
    <property type="entry name" value="YknX-like_C"/>
</dbReference>
<gene>
    <name evidence="11" type="ORF">HNR65_001243</name>
</gene>
<dbReference type="GO" id="GO:0046686">
    <property type="term" value="P:response to cadmium ion"/>
    <property type="evidence" value="ECO:0007669"/>
    <property type="project" value="UniProtKB-KW"/>
</dbReference>
<evidence type="ECO:0000256" key="1">
    <source>
        <dbReference type="ARBA" id="ARBA00009477"/>
    </source>
</evidence>
<evidence type="ECO:0000256" key="7">
    <source>
        <dbReference type="SAM" id="SignalP"/>
    </source>
</evidence>
<feature type="domain" description="YknX-like C-terminal permuted SH3-like" evidence="10">
    <location>
        <begin position="345"/>
        <end position="411"/>
    </location>
</feature>
<evidence type="ECO:0000256" key="2">
    <source>
        <dbReference type="ARBA" id="ARBA00022448"/>
    </source>
</evidence>
<keyword evidence="12" id="KW-1185">Reference proteome</keyword>
<dbReference type="Pfam" id="PF25954">
    <property type="entry name" value="Beta-barrel_RND_2"/>
    <property type="match status" value="1"/>
</dbReference>
<dbReference type="PROSITE" id="PS51257">
    <property type="entry name" value="PROKAR_LIPOPROTEIN"/>
    <property type="match status" value="1"/>
</dbReference>
<dbReference type="Gene3D" id="2.40.30.170">
    <property type="match status" value="1"/>
</dbReference>
<feature type="domain" description="CusB-like beta-barrel" evidence="9">
    <location>
        <begin position="266"/>
        <end position="335"/>
    </location>
</feature>
<keyword evidence="7" id="KW-0732">Signal</keyword>
<dbReference type="RefSeq" id="WP_181550593.1">
    <property type="nucleotide sequence ID" value="NZ_JACDUS010000003.1"/>
</dbReference>
<evidence type="ECO:0000256" key="3">
    <source>
        <dbReference type="ARBA" id="ARBA00022833"/>
    </source>
</evidence>
<dbReference type="PANTHER" id="PTHR30469:SF15">
    <property type="entry name" value="HLYD FAMILY OF SECRETION PROTEINS"/>
    <property type="match status" value="1"/>
</dbReference>
<evidence type="ECO:0000259" key="10">
    <source>
        <dbReference type="Pfam" id="PF25989"/>
    </source>
</evidence>
<evidence type="ECO:0000313" key="12">
    <source>
        <dbReference type="Proteomes" id="UP000525298"/>
    </source>
</evidence>
<dbReference type="InterPro" id="IPR058792">
    <property type="entry name" value="Beta-barrel_RND_2"/>
</dbReference>
<dbReference type="Pfam" id="PF25989">
    <property type="entry name" value="YknX_C"/>
    <property type="match status" value="1"/>
</dbReference>
<keyword evidence="2" id="KW-0813">Transport</keyword>
<dbReference type="SUPFAM" id="SSF111369">
    <property type="entry name" value="HlyD-like secretion proteins"/>
    <property type="match status" value="2"/>
</dbReference>
<dbReference type="GO" id="GO:0015562">
    <property type="term" value="F:efflux transmembrane transporter activity"/>
    <property type="evidence" value="ECO:0007669"/>
    <property type="project" value="TreeGrafter"/>
</dbReference>
<evidence type="ECO:0000259" key="8">
    <source>
        <dbReference type="Pfam" id="PF25881"/>
    </source>
</evidence>
<dbReference type="FunFam" id="2.40.30.170:FF:000010">
    <property type="entry name" value="Efflux RND transporter periplasmic adaptor subunit"/>
    <property type="match status" value="1"/>
</dbReference>
<feature type="signal peptide" evidence="7">
    <location>
        <begin position="1"/>
        <end position="28"/>
    </location>
</feature>
<feature type="chain" id="PRO_5031002944" evidence="7">
    <location>
        <begin position="29"/>
        <end position="426"/>
    </location>
</feature>
<organism evidence="11 12">
    <name type="scientific">Desulfosalsimonas propionicica</name>
    <dbReference type="NCBI Taxonomy" id="332175"/>
    <lineage>
        <taxon>Bacteria</taxon>
        <taxon>Pseudomonadati</taxon>
        <taxon>Thermodesulfobacteriota</taxon>
        <taxon>Desulfobacteria</taxon>
        <taxon>Desulfobacterales</taxon>
        <taxon>Desulfosalsimonadaceae</taxon>
        <taxon>Desulfosalsimonas</taxon>
    </lineage>
</organism>
<dbReference type="PANTHER" id="PTHR30469">
    <property type="entry name" value="MULTIDRUG RESISTANCE PROTEIN MDTA"/>
    <property type="match status" value="1"/>
</dbReference>
<reference evidence="11 12" key="1">
    <citation type="submission" date="2020-07" db="EMBL/GenBank/DDBJ databases">
        <title>Genomic Encyclopedia of Type Strains, Phase IV (KMG-IV): sequencing the most valuable type-strain genomes for metagenomic binning, comparative biology and taxonomic classification.</title>
        <authorList>
            <person name="Goeker M."/>
        </authorList>
    </citation>
    <scope>NUCLEOTIDE SEQUENCE [LARGE SCALE GENOMIC DNA]</scope>
    <source>
        <strain evidence="11 12">DSM 17721</strain>
    </source>
</reference>
<evidence type="ECO:0000259" key="9">
    <source>
        <dbReference type="Pfam" id="PF25954"/>
    </source>
</evidence>
<dbReference type="NCBIfam" id="TIGR01730">
    <property type="entry name" value="RND_mfp"/>
    <property type="match status" value="1"/>
</dbReference>
<keyword evidence="6" id="KW-0175">Coiled coil</keyword>
<evidence type="ECO:0000256" key="6">
    <source>
        <dbReference type="SAM" id="Coils"/>
    </source>
</evidence>
<dbReference type="FunFam" id="2.40.420.20:FF:000006">
    <property type="entry name" value="RND family efflux transporter MFP subunit"/>
    <property type="match status" value="1"/>
</dbReference>
<feature type="domain" description="YbhG-like alpha-helical hairpin" evidence="8">
    <location>
        <begin position="101"/>
        <end position="225"/>
    </location>
</feature>
<dbReference type="Pfam" id="PF25881">
    <property type="entry name" value="HH_YBHG"/>
    <property type="match status" value="1"/>
</dbReference>
<name>A0A7W0C863_9BACT</name>
<evidence type="ECO:0000313" key="11">
    <source>
        <dbReference type="EMBL" id="MBA2880917.1"/>
    </source>
</evidence>
<dbReference type="Gene3D" id="1.10.287.470">
    <property type="entry name" value="Helix hairpin bin"/>
    <property type="match status" value="1"/>
</dbReference>
<sequence length="426" mass="46093">MKIQCKFLSCLLLILSAALFLAGCGSEAASSEDKSQKSPLVEVVSASQGEISKHINITGEIVATREIKVRATVEGPVGFSPWREGDPVKKGEKLIEIDRPLYRSEVKEAEANLAVAKSKLADLKAGARPEEIAQAEQNVRYLEECAGFSRKNLERVRQLAQKGGVSGEALEKAQVSYAECHTNLISAREKLSMLKSGPTQTELAVQEAEVKKAEAALAKARAKLDETRIYAPFDGIITKVYVHPGDLATPQAPLLEMLDRSSLAVRFSVSERLISDIKPGMKASIRLDAYSGRDFDAKIVRIYPELNRQSGTVPVEAELTAPRKLMPGMFARVLLPVQTADKAVIIPASALLSTPGGREAVFVVSDGKAKQREIRLGIEQGSRVQVLEGLKPDEKVVVAGMNSLKNGTAVRIAEARDSASKHSQDT</sequence>
<comment type="similarity">
    <text evidence="1">Belongs to the membrane fusion protein (MFP) (TC 8.A.1) family.</text>
</comment>
<keyword evidence="3" id="KW-0862">Zinc</keyword>
<protein>
    <submittedName>
        <fullName evidence="11">Multidrug efflux pump subunit AcrA (Membrane-fusion protein)</fullName>
    </submittedName>
</protein>
<comment type="function">
    <text evidence="5">CzcA and CzcB together would act in zinc efflux nearly as effectively as the complete czc efflux system (CzcABC). The CzcB protein is thought to funnel zinc cations to the CzcA transport protein.</text>
</comment>
<dbReference type="GO" id="GO:1990281">
    <property type="term" value="C:efflux pump complex"/>
    <property type="evidence" value="ECO:0007669"/>
    <property type="project" value="TreeGrafter"/>
</dbReference>
<keyword evidence="4" id="KW-0105">Cadmium resistance</keyword>
<evidence type="ECO:0000256" key="5">
    <source>
        <dbReference type="ARBA" id="ARBA00058766"/>
    </source>
</evidence>
<accession>A0A7W0C863</accession>
<dbReference type="Gene3D" id="2.40.50.100">
    <property type="match status" value="1"/>
</dbReference>
<evidence type="ECO:0000256" key="4">
    <source>
        <dbReference type="ARBA" id="ARBA00043263"/>
    </source>
</evidence>
<dbReference type="AlphaFoldDB" id="A0A7W0C863"/>
<dbReference type="Gene3D" id="2.40.420.20">
    <property type="match status" value="1"/>
</dbReference>